<dbReference type="InterPro" id="IPR011701">
    <property type="entry name" value="MFS"/>
</dbReference>
<evidence type="ECO:0000256" key="2">
    <source>
        <dbReference type="ARBA" id="ARBA00022448"/>
    </source>
</evidence>
<feature type="transmembrane region" description="Helical" evidence="4">
    <location>
        <begin position="274"/>
        <end position="295"/>
    </location>
</feature>
<dbReference type="GO" id="GO:0005886">
    <property type="term" value="C:plasma membrane"/>
    <property type="evidence" value="ECO:0007669"/>
    <property type="project" value="UniProtKB-SubCell"/>
</dbReference>
<gene>
    <name evidence="6" type="ORF">CM19_04760</name>
</gene>
<keyword evidence="4" id="KW-0812">Transmembrane</keyword>
<feature type="transmembrane region" description="Helical" evidence="4">
    <location>
        <begin position="20"/>
        <end position="43"/>
    </location>
</feature>
<dbReference type="InterPro" id="IPR020846">
    <property type="entry name" value="MFS_dom"/>
</dbReference>
<feature type="transmembrane region" description="Helical" evidence="4">
    <location>
        <begin position="332"/>
        <end position="355"/>
    </location>
</feature>
<evidence type="ECO:0000256" key="3">
    <source>
        <dbReference type="ARBA" id="ARBA00022475"/>
    </source>
</evidence>
<dbReference type="Proteomes" id="UP000024332">
    <property type="component" value="Unassembled WGS sequence"/>
</dbReference>
<keyword evidence="3" id="KW-1003">Cell membrane</keyword>
<dbReference type="Pfam" id="PF07690">
    <property type="entry name" value="MFS_1"/>
    <property type="match status" value="1"/>
</dbReference>
<keyword evidence="4" id="KW-1133">Transmembrane helix</keyword>
<feature type="transmembrane region" description="Helical" evidence="4">
    <location>
        <begin position="110"/>
        <end position="130"/>
    </location>
</feature>
<keyword evidence="7" id="KW-1185">Reference proteome</keyword>
<dbReference type="AlphaFoldDB" id="A0A031LQF2"/>
<feature type="transmembrane region" description="Helical" evidence="4">
    <location>
        <begin position="49"/>
        <end position="66"/>
    </location>
</feature>
<dbReference type="Gene3D" id="1.20.1250.20">
    <property type="entry name" value="MFS general substrate transporter like domains"/>
    <property type="match status" value="2"/>
</dbReference>
<organism evidence="6 7">
    <name type="scientific">Candidatus Acidianus copahuensis</name>
    <dbReference type="NCBI Taxonomy" id="1160895"/>
    <lineage>
        <taxon>Archaea</taxon>
        <taxon>Thermoproteota</taxon>
        <taxon>Thermoprotei</taxon>
        <taxon>Sulfolobales</taxon>
        <taxon>Sulfolobaceae</taxon>
        <taxon>Acidianus</taxon>
    </lineage>
</organism>
<feature type="transmembrane region" description="Helical" evidence="4">
    <location>
        <begin position="307"/>
        <end position="326"/>
    </location>
</feature>
<evidence type="ECO:0000256" key="1">
    <source>
        <dbReference type="ARBA" id="ARBA00004651"/>
    </source>
</evidence>
<dbReference type="PROSITE" id="PS50850">
    <property type="entry name" value="MFS"/>
    <property type="match status" value="1"/>
</dbReference>
<sequence>MTSPGKDPKQALKVGISANLGWGFELFDFVVYLYASTIIAPLFFPSNNYYVSVLETLLALVIGYFARPFGAIFFGHFGDRLGRKRQWFLSLLLMGLATIFIGFLPTYAQIGITATILLVILRMLQGFFLAGEWGGGMTFVAEVSPDNRRGLYGGIQQGGAGLGLIFAVAAYTLASFLAPGAMMETLGWRIMFWFGAIPLAIALAVRWGVDESFEWLQKGKQKAPRYPFVFLIKKYWKLVIVATLVMFGVGVIYYGSIAYMPDFLGLFVKVSPGVISTAVLITNLMWLFFSPIAGYLSDKLITRKGMLAVIFGATAILLYPIFLLLHTGVPSLIYLGGAVLGLLFSAQYSILPAWLAENISTAVRYTYISFVINLGVAFSSFAPFLATFFSLALGNAVLGTSTLVIVSTIVALLFVLIGPRDRVAQALE</sequence>
<evidence type="ECO:0000256" key="4">
    <source>
        <dbReference type="SAM" id="Phobius"/>
    </source>
</evidence>
<feature type="transmembrane region" description="Helical" evidence="4">
    <location>
        <begin position="235"/>
        <end position="254"/>
    </location>
</feature>
<feature type="transmembrane region" description="Helical" evidence="4">
    <location>
        <begin position="397"/>
        <end position="417"/>
    </location>
</feature>
<feature type="transmembrane region" description="Helical" evidence="4">
    <location>
        <begin position="367"/>
        <end position="391"/>
    </location>
</feature>
<reference evidence="6 7" key="1">
    <citation type="submission" date="2014-03" db="EMBL/GenBank/DDBJ databases">
        <title>Draft genome sequence of the novel thermoacidophilic archaea Acidianus copahuensis ALE1 strain, isolated from Copahue volcanic area in Neuquen Argentina.</title>
        <authorList>
            <person name="Urbieta M.S."/>
            <person name="Rascovan N."/>
            <person name="Castro C."/>
            <person name="Revale S."/>
            <person name="Giaveno M.A."/>
            <person name="Vazquez M.P."/>
            <person name="Donati E.R."/>
        </authorList>
    </citation>
    <scope>NUCLEOTIDE SEQUENCE [LARGE SCALE GENOMIC DNA]</scope>
    <source>
        <strain evidence="6 7">ALE1</strain>
    </source>
</reference>
<comment type="caution">
    <text evidence="6">The sequence shown here is derived from an EMBL/GenBank/DDBJ whole genome shotgun (WGS) entry which is preliminary data.</text>
</comment>
<dbReference type="SUPFAM" id="SSF103473">
    <property type="entry name" value="MFS general substrate transporter"/>
    <property type="match status" value="1"/>
</dbReference>
<dbReference type="GO" id="GO:0022857">
    <property type="term" value="F:transmembrane transporter activity"/>
    <property type="evidence" value="ECO:0007669"/>
    <property type="project" value="InterPro"/>
</dbReference>
<protein>
    <submittedName>
        <fullName evidence="6">MFS transporter</fullName>
    </submittedName>
</protein>
<dbReference type="RefSeq" id="WP_048099243.1">
    <property type="nucleotide sequence ID" value="NZ_JFZT01000035.1"/>
</dbReference>
<evidence type="ECO:0000313" key="7">
    <source>
        <dbReference type="Proteomes" id="UP000024332"/>
    </source>
</evidence>
<feature type="domain" description="Major facilitator superfamily (MFS) profile" evidence="5">
    <location>
        <begin position="14"/>
        <end position="422"/>
    </location>
</feature>
<dbReference type="InterPro" id="IPR036259">
    <property type="entry name" value="MFS_trans_sf"/>
</dbReference>
<evidence type="ECO:0000313" key="6">
    <source>
        <dbReference type="EMBL" id="EZQ10046.1"/>
    </source>
</evidence>
<evidence type="ECO:0000259" key="5">
    <source>
        <dbReference type="PROSITE" id="PS50850"/>
    </source>
</evidence>
<dbReference type="PANTHER" id="PTHR43045">
    <property type="entry name" value="SHIKIMATE TRANSPORTER"/>
    <property type="match status" value="1"/>
</dbReference>
<keyword evidence="2" id="KW-0813">Transport</keyword>
<proteinExistence type="predicted"/>
<feature type="transmembrane region" description="Helical" evidence="4">
    <location>
        <begin position="190"/>
        <end position="209"/>
    </location>
</feature>
<feature type="transmembrane region" description="Helical" evidence="4">
    <location>
        <begin position="158"/>
        <end position="178"/>
    </location>
</feature>
<accession>A0A031LQF2</accession>
<name>A0A031LQF2_9CREN</name>
<comment type="subcellular location">
    <subcellularLocation>
        <location evidence="1">Cell membrane</location>
        <topology evidence="1">Multi-pass membrane protein</topology>
    </subcellularLocation>
</comment>
<feature type="transmembrane region" description="Helical" evidence="4">
    <location>
        <begin position="87"/>
        <end position="104"/>
    </location>
</feature>
<keyword evidence="4" id="KW-0472">Membrane</keyword>
<dbReference type="EMBL" id="JFZT01000035">
    <property type="protein sequence ID" value="EZQ10046.1"/>
    <property type="molecule type" value="Genomic_DNA"/>
</dbReference>
<dbReference type="PANTHER" id="PTHR43045:SF1">
    <property type="entry name" value="SHIKIMATE TRANSPORTER"/>
    <property type="match status" value="1"/>
</dbReference>